<proteinExistence type="predicted"/>
<gene>
    <name evidence="1" type="ORF">ACIBG2_00230</name>
</gene>
<name>A0ABW7YKA8_9ACTN</name>
<accession>A0ABW7YKA8</accession>
<keyword evidence="2" id="KW-1185">Reference proteome</keyword>
<dbReference type="Proteomes" id="UP001612741">
    <property type="component" value="Unassembled WGS sequence"/>
</dbReference>
<protein>
    <submittedName>
        <fullName evidence="1">DUF5946 family protein</fullName>
    </submittedName>
</protein>
<dbReference type="EMBL" id="JBITGY010000001">
    <property type="protein sequence ID" value="MFI6495779.1"/>
    <property type="molecule type" value="Genomic_DNA"/>
</dbReference>
<dbReference type="InterPro" id="IPR045990">
    <property type="entry name" value="DUF5946"/>
</dbReference>
<organism evidence="1 2">
    <name type="scientific">Nonomuraea typhae</name>
    <dbReference type="NCBI Taxonomy" id="2603600"/>
    <lineage>
        <taxon>Bacteria</taxon>
        <taxon>Bacillati</taxon>
        <taxon>Actinomycetota</taxon>
        <taxon>Actinomycetes</taxon>
        <taxon>Streptosporangiales</taxon>
        <taxon>Streptosporangiaceae</taxon>
        <taxon>Nonomuraea</taxon>
    </lineage>
</organism>
<comment type="caution">
    <text evidence="1">The sequence shown here is derived from an EMBL/GenBank/DDBJ whole genome shotgun (WGS) entry which is preliminary data.</text>
</comment>
<dbReference type="Pfam" id="PF19371">
    <property type="entry name" value="DUF5946"/>
    <property type="match status" value="1"/>
</dbReference>
<evidence type="ECO:0000313" key="2">
    <source>
        <dbReference type="Proteomes" id="UP001612741"/>
    </source>
</evidence>
<reference evidence="1 2" key="1">
    <citation type="submission" date="2024-10" db="EMBL/GenBank/DDBJ databases">
        <title>The Natural Products Discovery Center: Release of the First 8490 Sequenced Strains for Exploring Actinobacteria Biosynthetic Diversity.</title>
        <authorList>
            <person name="Kalkreuter E."/>
            <person name="Kautsar S.A."/>
            <person name="Yang D."/>
            <person name="Bader C.D."/>
            <person name="Teijaro C.N."/>
            <person name="Fluegel L."/>
            <person name="Davis C.M."/>
            <person name="Simpson J.R."/>
            <person name="Lauterbach L."/>
            <person name="Steele A.D."/>
            <person name="Gui C."/>
            <person name="Meng S."/>
            <person name="Li G."/>
            <person name="Viehrig K."/>
            <person name="Ye F."/>
            <person name="Su P."/>
            <person name="Kiefer A.F."/>
            <person name="Nichols A."/>
            <person name="Cepeda A.J."/>
            <person name="Yan W."/>
            <person name="Fan B."/>
            <person name="Jiang Y."/>
            <person name="Adhikari A."/>
            <person name="Zheng C.-J."/>
            <person name="Schuster L."/>
            <person name="Cowan T.M."/>
            <person name="Smanski M.J."/>
            <person name="Chevrette M.G."/>
            <person name="De Carvalho L.P.S."/>
            <person name="Shen B."/>
        </authorList>
    </citation>
    <scope>NUCLEOTIDE SEQUENCE [LARGE SCALE GENOMIC DNA]</scope>
    <source>
        <strain evidence="1 2">NPDC050545</strain>
    </source>
</reference>
<dbReference type="RefSeq" id="WP_397077488.1">
    <property type="nucleotide sequence ID" value="NZ_JBITGY010000001.1"/>
</dbReference>
<sequence>MPGCPACGAPSDRCEQLFHELITLDYSGRSPWAPLHAVSVACYFFQHPALAGGQEFYWALLHLYLRDGQDALIAHAVQARRRNSHRYGGRAPKAEDFPGAPPYPGPAVAPATFATTIEDVAVDGTFPAGGFTDRVRAWAEATVAAWGS</sequence>
<evidence type="ECO:0000313" key="1">
    <source>
        <dbReference type="EMBL" id="MFI6495779.1"/>
    </source>
</evidence>